<proteinExistence type="predicted"/>
<gene>
    <name evidence="5" type="ORF">EDC65_2639</name>
</gene>
<dbReference type="EMBL" id="RJKX01000014">
    <property type="protein sequence ID" value="ROP90780.1"/>
    <property type="molecule type" value="Genomic_DNA"/>
</dbReference>
<dbReference type="SUPFAM" id="SSF51197">
    <property type="entry name" value="Clavaminate synthase-like"/>
    <property type="match status" value="1"/>
</dbReference>
<keyword evidence="5" id="KW-0223">Dioxygenase</keyword>
<dbReference type="PANTHER" id="PTHR10696:SF56">
    <property type="entry name" value="TAUD_TFDA-LIKE DOMAIN-CONTAINING PROTEIN"/>
    <property type="match status" value="1"/>
</dbReference>
<dbReference type="PANTHER" id="PTHR10696">
    <property type="entry name" value="GAMMA-BUTYROBETAINE HYDROXYLASE-RELATED"/>
    <property type="match status" value="1"/>
</dbReference>
<dbReference type="AlphaFoldDB" id="A0A3N1LHP8"/>
<name>A0A3N1LHP8_9PROT</name>
<keyword evidence="6" id="KW-1185">Reference proteome</keyword>
<comment type="caution">
    <text evidence="5">The sequence shown here is derived from an EMBL/GenBank/DDBJ whole genome shotgun (WGS) entry which is preliminary data.</text>
</comment>
<evidence type="ECO:0000256" key="1">
    <source>
        <dbReference type="ARBA" id="ARBA00001954"/>
    </source>
</evidence>
<dbReference type="InterPro" id="IPR050411">
    <property type="entry name" value="AlphaKG_dependent_hydroxylases"/>
</dbReference>
<dbReference type="Gene3D" id="3.60.130.10">
    <property type="entry name" value="Clavaminate synthase-like"/>
    <property type="match status" value="1"/>
</dbReference>
<dbReference type="InterPro" id="IPR042098">
    <property type="entry name" value="TauD-like_sf"/>
</dbReference>
<evidence type="ECO:0000256" key="3">
    <source>
        <dbReference type="ARBA" id="ARBA00023194"/>
    </source>
</evidence>
<evidence type="ECO:0000256" key="2">
    <source>
        <dbReference type="ARBA" id="ARBA00023002"/>
    </source>
</evidence>
<dbReference type="Pfam" id="PF02668">
    <property type="entry name" value="TauD"/>
    <property type="match status" value="1"/>
</dbReference>
<reference evidence="5 6" key="1">
    <citation type="submission" date="2018-11" db="EMBL/GenBank/DDBJ databases">
        <title>Genomic Encyclopedia of Type Strains, Phase IV (KMG-IV): sequencing the most valuable type-strain genomes for metagenomic binning, comparative biology and taxonomic classification.</title>
        <authorList>
            <person name="Goeker M."/>
        </authorList>
    </citation>
    <scope>NUCLEOTIDE SEQUENCE [LARGE SCALE GENOMIC DNA]</scope>
    <source>
        <strain evidence="5 6">DSM 5900</strain>
    </source>
</reference>
<dbReference type="GO" id="GO:0017000">
    <property type="term" value="P:antibiotic biosynthetic process"/>
    <property type="evidence" value="ECO:0007669"/>
    <property type="project" value="UniProtKB-KW"/>
</dbReference>
<dbReference type="GO" id="GO:0016706">
    <property type="term" value="F:2-oxoglutarate-dependent dioxygenase activity"/>
    <property type="evidence" value="ECO:0007669"/>
    <property type="project" value="UniProtKB-ARBA"/>
</dbReference>
<sequence length="338" mass="37342">MQTLPDASEGIRDRGWLAADAADPDFWCVRLDQRHLKGLDGPDGSATFRAEPSAPVPPAGDPALADILERLERGPGFVVLRGFPVDDAAAALRGRFWTFCQRLGTPIPQTKEGDHLVEVAHGGEDTARQIGRWYGSRERLTFHTDRCDILGLLFVQVAKAGGVTRIASSVAIHAEMARLRPDLLALLYGDLFWRVPERQPVGAPPFFRQPVFAVADGRLSCCYNRFQIEAGHRYPGARRLTAEETEALDLFESLAESERFSHAMQLEPGDLQLVNNHVVLHARTAYEDDGAPENRRRLLRAWLSVADSRPLHPSRAATFGECRGGRVRGYYSAGTVPA</sequence>
<feature type="domain" description="TauD/TfdA-like" evidence="4">
    <location>
        <begin position="61"/>
        <end position="302"/>
    </location>
</feature>
<dbReference type="InterPro" id="IPR003819">
    <property type="entry name" value="TauD/TfdA-like"/>
</dbReference>
<accession>A0A3N1LHP8</accession>
<evidence type="ECO:0000313" key="6">
    <source>
        <dbReference type="Proteomes" id="UP000278222"/>
    </source>
</evidence>
<keyword evidence="2" id="KW-0560">Oxidoreductase</keyword>
<comment type="cofactor">
    <cofactor evidence="1">
        <name>Fe(2+)</name>
        <dbReference type="ChEBI" id="CHEBI:29033"/>
    </cofactor>
</comment>
<keyword evidence="3" id="KW-0045">Antibiotic biosynthesis</keyword>
<evidence type="ECO:0000313" key="5">
    <source>
        <dbReference type="EMBL" id="ROP90780.1"/>
    </source>
</evidence>
<organism evidence="5 6">
    <name type="scientific">Stella humosa</name>
    <dbReference type="NCBI Taxonomy" id="94"/>
    <lineage>
        <taxon>Bacteria</taxon>
        <taxon>Pseudomonadati</taxon>
        <taxon>Pseudomonadota</taxon>
        <taxon>Alphaproteobacteria</taxon>
        <taxon>Rhodospirillales</taxon>
        <taxon>Stellaceae</taxon>
        <taxon>Stella</taxon>
    </lineage>
</organism>
<protein>
    <submittedName>
        <fullName evidence="5">Alpha-ketoglutarate-dependent taurine dioxygenase</fullName>
    </submittedName>
</protein>
<evidence type="ECO:0000259" key="4">
    <source>
        <dbReference type="Pfam" id="PF02668"/>
    </source>
</evidence>
<dbReference type="RefSeq" id="WP_170216489.1">
    <property type="nucleotide sequence ID" value="NZ_AP019700.1"/>
</dbReference>
<dbReference type="Proteomes" id="UP000278222">
    <property type="component" value="Unassembled WGS sequence"/>
</dbReference>